<dbReference type="Proteomes" id="UP000195607">
    <property type="component" value="Chromosome I"/>
</dbReference>
<gene>
    <name evidence="2" type="ORF">CSP5_1123</name>
</gene>
<dbReference type="RefSeq" id="WP_148689818.1">
    <property type="nucleotide sequence ID" value="NZ_LT671858.1"/>
</dbReference>
<evidence type="ECO:0000256" key="1">
    <source>
        <dbReference type="SAM" id="Phobius"/>
    </source>
</evidence>
<feature type="transmembrane region" description="Helical" evidence="1">
    <location>
        <begin position="187"/>
        <end position="213"/>
    </location>
</feature>
<dbReference type="InterPro" id="IPR018650">
    <property type="entry name" value="STSV1_Orf64"/>
</dbReference>
<keyword evidence="1" id="KW-0472">Membrane</keyword>
<keyword evidence="1" id="KW-0812">Transmembrane</keyword>
<dbReference type="AlphaFoldDB" id="A0A1N5UUW0"/>
<dbReference type="GeneID" id="41588382"/>
<dbReference type="EMBL" id="LT671858">
    <property type="protein sequence ID" value="SIM64554.1"/>
    <property type="molecule type" value="Genomic_DNA"/>
</dbReference>
<feature type="transmembrane region" description="Helical" evidence="1">
    <location>
        <begin position="110"/>
        <end position="131"/>
    </location>
</feature>
<reference evidence="2 3" key="1">
    <citation type="submission" date="2016-04" db="EMBL/GenBank/DDBJ databases">
        <authorList>
            <person name="Evans L.H."/>
            <person name="Alamgir A."/>
            <person name="Owens N."/>
            <person name="Weber N.D."/>
            <person name="Virtaneva K."/>
            <person name="Barbian K."/>
            <person name="Babar A."/>
            <person name="Rosenke K."/>
        </authorList>
    </citation>
    <scope>NUCLEOTIDE SEQUENCE [LARGE SCALE GENOMIC DNA]</scope>
    <source>
        <strain evidence="3">S5(T) (JCM 30642 \VKM B-2941)</strain>
    </source>
</reference>
<feature type="transmembrane region" description="Helical" evidence="1">
    <location>
        <begin position="351"/>
        <end position="373"/>
    </location>
</feature>
<feature type="transmembrane region" description="Helical" evidence="1">
    <location>
        <begin position="34"/>
        <end position="54"/>
    </location>
</feature>
<organism evidence="2 3">
    <name type="scientific">Cuniculiplasma divulgatum</name>
    <dbReference type="NCBI Taxonomy" id="1673428"/>
    <lineage>
        <taxon>Archaea</taxon>
        <taxon>Methanobacteriati</taxon>
        <taxon>Thermoplasmatota</taxon>
        <taxon>Thermoplasmata</taxon>
        <taxon>Thermoplasmatales</taxon>
        <taxon>Cuniculiplasmataceae</taxon>
        <taxon>Cuniculiplasma</taxon>
    </lineage>
</organism>
<keyword evidence="1" id="KW-1133">Transmembrane helix</keyword>
<evidence type="ECO:0000313" key="3">
    <source>
        <dbReference type="Proteomes" id="UP000195607"/>
    </source>
</evidence>
<feature type="transmembrane region" description="Helical" evidence="1">
    <location>
        <begin position="164"/>
        <end position="180"/>
    </location>
</feature>
<protein>
    <submittedName>
        <fullName evidence="2">Multipass membrane protein</fullName>
    </submittedName>
</protein>
<accession>A0A1N5UUW0</accession>
<proteinExistence type="predicted"/>
<dbReference type="Pfam" id="PF09852">
    <property type="entry name" value="DUF2079"/>
    <property type="match status" value="1"/>
</dbReference>
<feature type="transmembrane region" description="Helical" evidence="1">
    <location>
        <begin position="233"/>
        <end position="251"/>
    </location>
</feature>
<sequence length="610" mass="70477">MYNEGDKEDIPKNQKSKRNFSIGKIYTEIWKIRWVLFLFISFSVIYSSISYLRYLSFSENVYDLGVNASLAYNVIYGQTFLGQVMSGGVATNKLIYIPIGFIYALFPKEYFLLFLQDFFLSFSGVVVYLIASEVLKSKKFALLISLIFYLYYPLSGVFWFDFHYMAFFPTFFLLGVYYYIRRDTSKWLIFLSLASITDLMSPVIVFLFLAIMVMQRWISSGKFNIMKYELSEAIFAIIIFILPSIYYLKFYPSHYIGINLNPGIYGNVWFKAEFFVRIMLPFLFIPLLGIEFLILLLPYGLLLFTNSYLPYESQMFFQYPSLYVSTLFIAFIFGLRRFIKISGKRFNIRKLLVIILILNIILFYLFTPIGNLIPAQQNDHPQEEYVVGSSTILYSTYEKIIPTKADGYLMSFINNIPHGSSVLIAGNLPELEQGYMPVCLNSNFNTTIPDYIITDPYSYFFTSPVATGIHVNNSPIIKINYLLNNFNYKLTYFYKGVALYQLNSVLSPVIYGYLNENSSSVIQKDKGISYYNVGLIAPGCYNLTLKGLSGKNNLSLLSLNKEISVIGKGNDFIKIRSNSYFRNIKIYLSLDSITVIKQELKLKQYSANSR</sequence>
<feature type="transmembrane region" description="Helical" evidence="1">
    <location>
        <begin position="278"/>
        <end position="301"/>
    </location>
</feature>
<name>A0A1N5UUW0_9ARCH</name>
<feature type="transmembrane region" description="Helical" evidence="1">
    <location>
        <begin position="321"/>
        <end position="339"/>
    </location>
</feature>
<evidence type="ECO:0000313" key="2">
    <source>
        <dbReference type="EMBL" id="SIM64554.1"/>
    </source>
</evidence>